<evidence type="ECO:0000313" key="2">
    <source>
        <dbReference type="EMBL" id="PAF55445.1"/>
    </source>
</evidence>
<organism evidence="2 3">
    <name type="scientific">Mycoplasmopsis agassizii</name>
    <dbReference type="NCBI Taxonomy" id="33922"/>
    <lineage>
        <taxon>Bacteria</taxon>
        <taxon>Bacillati</taxon>
        <taxon>Mycoplasmatota</taxon>
        <taxon>Mycoplasmoidales</taxon>
        <taxon>Metamycoplasmataceae</taxon>
        <taxon>Mycoplasmopsis</taxon>
    </lineage>
</organism>
<keyword evidence="3" id="KW-1185">Reference proteome</keyword>
<gene>
    <name evidence="2" type="ORF">CJF60_02045</name>
</gene>
<reference evidence="2" key="1">
    <citation type="submission" date="2017-08" db="EMBL/GenBank/DDBJ databases">
        <authorList>
            <person name="Alvarez-Ponce D."/>
            <person name="Weitzman C.L."/>
            <person name="Tillett R.L."/>
            <person name="Sandmeier F.C."/>
            <person name="Tracy C.R."/>
        </authorList>
    </citation>
    <scope>NUCLEOTIDE SEQUENCE [LARGE SCALE GENOMIC DNA]</scope>
    <source>
        <strain evidence="2">PS6</strain>
    </source>
</reference>
<feature type="signal peptide" evidence="1">
    <location>
        <begin position="1"/>
        <end position="18"/>
    </location>
</feature>
<comment type="caution">
    <text evidence="2">The sequence shown here is derived from an EMBL/GenBank/DDBJ whole genome shotgun (WGS) entry which is preliminary data.</text>
</comment>
<keyword evidence="1" id="KW-0732">Signal</keyword>
<feature type="chain" id="PRO_5045618852" evidence="1">
    <location>
        <begin position="19"/>
        <end position="288"/>
    </location>
</feature>
<dbReference type="PROSITE" id="PS51257">
    <property type="entry name" value="PROKAR_LIPOPROTEIN"/>
    <property type="match status" value="1"/>
</dbReference>
<accession>A0ABX4H6D6</accession>
<dbReference type="RefSeq" id="WP_084232445.1">
    <property type="nucleotide sequence ID" value="NZ_FWXE01000007.1"/>
</dbReference>
<dbReference type="EMBL" id="NQMN01000001">
    <property type="protein sequence ID" value="PAF55445.1"/>
    <property type="molecule type" value="Genomic_DNA"/>
</dbReference>
<evidence type="ECO:0000256" key="1">
    <source>
        <dbReference type="SAM" id="SignalP"/>
    </source>
</evidence>
<protein>
    <submittedName>
        <fullName evidence="2">Uncharacterized protein</fullName>
    </submittedName>
</protein>
<dbReference type="Proteomes" id="UP000217033">
    <property type="component" value="Unassembled WGS sequence"/>
</dbReference>
<name>A0ABX4H6D6_9BACT</name>
<evidence type="ECO:0000313" key="3">
    <source>
        <dbReference type="Proteomes" id="UP000217033"/>
    </source>
</evidence>
<proteinExistence type="predicted"/>
<sequence length="288" mass="31546">MKKSLILIPLTIAPVAVAVTAISCGGGGPQPDLGSNKLNAAQINVMTLEASKTYIVATESQSQNLGSFVETLKARENITLKERITNFLNALQVADKEKFARFTVTKIDASAYTNSSSEWNLTAENTTTAKVSLEATLEGQARAFTVYLAGFSATETTTPNVNKTQQEAAVNLANTIAKTNYTIKDRNQTTYTTAKSYAEHLANFFVGATALSAEQQQTKLVEILKLPGVNFEQATLDKMSFVDPYLSEKANDEKYIRVVQQDNKITIYAAFRYDKSTTLVTQFNFTVE</sequence>